<accession>A0A1G9ES52</accession>
<dbReference type="GO" id="GO:0042597">
    <property type="term" value="C:periplasmic space"/>
    <property type="evidence" value="ECO:0007669"/>
    <property type="project" value="UniProtKB-SubCell"/>
</dbReference>
<dbReference type="EMBL" id="FNFX01000005">
    <property type="protein sequence ID" value="SDK79022.1"/>
    <property type="molecule type" value="Genomic_DNA"/>
</dbReference>
<comment type="function">
    <text evidence="1">Methylamine dehydrogenase carries out the oxidation of methylamine. Electrons are passed from methylamine dehydrogenase to amicyanin.</text>
</comment>
<dbReference type="GO" id="GO:0052876">
    <property type="term" value="F:methylamine dehydrogenase (amicyanin) activity"/>
    <property type="evidence" value="ECO:0007669"/>
    <property type="project" value="UniProtKB-EC"/>
</dbReference>
<evidence type="ECO:0000256" key="13">
    <source>
        <dbReference type="ARBA" id="ARBA00049536"/>
    </source>
</evidence>
<dbReference type="InterPro" id="IPR011044">
    <property type="entry name" value="Quino_amine_DH_bsu"/>
</dbReference>
<reference evidence="17" key="1">
    <citation type="submission" date="2016-10" db="EMBL/GenBank/DDBJ databases">
        <authorList>
            <person name="Varghese N."/>
            <person name="Submissions S."/>
        </authorList>
    </citation>
    <scope>NUCLEOTIDE SEQUENCE [LARGE SCALE GENOMIC DNA]</scope>
    <source>
        <strain evidence="17">CBMB127</strain>
    </source>
</reference>
<sequence>MTTLDHPSVIRQAKQTKGYAGGLVLAALMLSSSMAMADATPNQLGSEITAKLQDETSIAIAPASDSKRVYVLDPGNFHMTSTVYTIDGKSSKLLGMTDAGKLPNVMVASDGKFLAIANTMYSRVARGKRDDYLELIDTQTHQPIADIDIPEGRFLTGVFERTAGLSVDDKHLLFQQFSPSPGVGLVDLQQKAFVKIMNVPDCYHIFPTANQNFFMHCRDGSLMQFTYDAKGNTKQKPTKVFHTEKEYLLNNPYYSNSNNHLAWPTYEGKIFQAKLSESGAEFLKPIEVFTDKEKADKWRPGGWQTIAFHKARNELYLLADQREKWTHKLPSRYVFVVDATSGKRLRRIELKHEINSIAVSQDEKPYLYAVSEEAKTLLTFDAVSGKALSSIDELGRAPSMIFIADK</sequence>
<evidence type="ECO:0000256" key="1">
    <source>
        <dbReference type="ARBA" id="ARBA00002034"/>
    </source>
</evidence>
<evidence type="ECO:0000256" key="11">
    <source>
        <dbReference type="ARBA" id="ARBA00023002"/>
    </source>
</evidence>
<comment type="subcellular location">
    <subcellularLocation>
        <location evidence="2">Periplasm</location>
    </subcellularLocation>
</comment>
<evidence type="ECO:0000256" key="12">
    <source>
        <dbReference type="ARBA" id="ARBA00031741"/>
    </source>
</evidence>
<evidence type="ECO:0000256" key="2">
    <source>
        <dbReference type="ARBA" id="ARBA00004418"/>
    </source>
</evidence>
<feature type="disulfide bond" evidence="14">
    <location>
        <begin position="202"/>
        <end position="217"/>
    </location>
</feature>
<dbReference type="InterPro" id="IPR009451">
    <property type="entry name" value="Metamine_DH_Hvc"/>
</dbReference>
<keyword evidence="7" id="KW-0813">Transport</keyword>
<dbReference type="RefSeq" id="WP_245652835.1">
    <property type="nucleotide sequence ID" value="NZ_FNFX01000005.1"/>
</dbReference>
<evidence type="ECO:0000313" key="16">
    <source>
        <dbReference type="EMBL" id="SDK79022.1"/>
    </source>
</evidence>
<comment type="similarity">
    <text evidence="3">Belongs to the aromatic amine dehydrogenase heavy chain family.</text>
</comment>
<dbReference type="GO" id="GO:0030058">
    <property type="term" value="F:aliphatic amine dehydrogenase activity"/>
    <property type="evidence" value="ECO:0007669"/>
    <property type="project" value="InterPro"/>
</dbReference>
<evidence type="ECO:0000256" key="7">
    <source>
        <dbReference type="ARBA" id="ARBA00022448"/>
    </source>
</evidence>
<feature type="chain" id="PRO_5011626855" description="Methylamine dehydrogenase heavy chain" evidence="15">
    <location>
        <begin position="38"/>
        <end position="406"/>
    </location>
</feature>
<name>A0A1G9ES52_9PROT</name>
<keyword evidence="11" id="KW-0560">Oxidoreductase</keyword>
<dbReference type="GO" id="GO:0030416">
    <property type="term" value="P:methylamine metabolic process"/>
    <property type="evidence" value="ECO:0007669"/>
    <property type="project" value="InterPro"/>
</dbReference>
<dbReference type="Pfam" id="PF06433">
    <property type="entry name" value="Me-amine-dh_H"/>
    <property type="match status" value="1"/>
</dbReference>
<evidence type="ECO:0000256" key="10">
    <source>
        <dbReference type="ARBA" id="ARBA00022982"/>
    </source>
</evidence>
<comment type="catalytic activity">
    <reaction evidence="13">
        <text>2 oxidized [amicyanin] + methylamine + H2O = 2 reduced [amicyanin] + formaldehyde + NH4(+) + 2 H(+)</text>
        <dbReference type="Rhea" id="RHEA:30207"/>
        <dbReference type="Rhea" id="RHEA-COMP:11100"/>
        <dbReference type="Rhea" id="RHEA-COMP:11101"/>
        <dbReference type="ChEBI" id="CHEBI:15377"/>
        <dbReference type="ChEBI" id="CHEBI:15378"/>
        <dbReference type="ChEBI" id="CHEBI:16842"/>
        <dbReference type="ChEBI" id="CHEBI:28938"/>
        <dbReference type="ChEBI" id="CHEBI:29036"/>
        <dbReference type="ChEBI" id="CHEBI:49552"/>
        <dbReference type="ChEBI" id="CHEBI:59338"/>
        <dbReference type="EC" id="1.4.9.1"/>
    </reaction>
</comment>
<evidence type="ECO:0000313" key="17">
    <source>
        <dbReference type="Proteomes" id="UP000198629"/>
    </source>
</evidence>
<dbReference type="Proteomes" id="UP000198629">
    <property type="component" value="Unassembled WGS sequence"/>
</dbReference>
<keyword evidence="14" id="KW-1015">Disulfide bond</keyword>
<keyword evidence="17" id="KW-1185">Reference proteome</keyword>
<dbReference type="InterPro" id="IPR015943">
    <property type="entry name" value="WD40/YVTN_repeat-like_dom_sf"/>
</dbReference>
<dbReference type="EC" id="1.4.9.1" evidence="5"/>
<dbReference type="InterPro" id="IPR051200">
    <property type="entry name" value="Host-pathogen_enzymatic-act"/>
</dbReference>
<organism evidence="16 17">
    <name type="scientific">Methylophilus rhizosphaerae</name>
    <dbReference type="NCBI Taxonomy" id="492660"/>
    <lineage>
        <taxon>Bacteria</taxon>
        <taxon>Pseudomonadati</taxon>
        <taxon>Pseudomonadota</taxon>
        <taxon>Betaproteobacteria</taxon>
        <taxon>Nitrosomonadales</taxon>
        <taxon>Methylophilaceae</taxon>
        <taxon>Methylophilus</taxon>
    </lineage>
</organism>
<dbReference type="InterPro" id="IPR013476">
    <property type="entry name" value="MeN_DH_Hvc"/>
</dbReference>
<evidence type="ECO:0000256" key="4">
    <source>
        <dbReference type="ARBA" id="ARBA00011692"/>
    </source>
</evidence>
<evidence type="ECO:0000256" key="8">
    <source>
        <dbReference type="ARBA" id="ARBA00022729"/>
    </source>
</evidence>
<keyword evidence="9" id="KW-0574">Periplasm</keyword>
<evidence type="ECO:0000256" key="6">
    <source>
        <dbReference type="ARBA" id="ARBA00016893"/>
    </source>
</evidence>
<dbReference type="PANTHER" id="PTHR47197:SF3">
    <property type="entry name" value="DIHYDRO-HEME D1 DEHYDROGENASE"/>
    <property type="match status" value="1"/>
</dbReference>
<evidence type="ECO:0000256" key="3">
    <source>
        <dbReference type="ARBA" id="ARBA00010548"/>
    </source>
</evidence>
<evidence type="ECO:0000256" key="9">
    <source>
        <dbReference type="ARBA" id="ARBA00022764"/>
    </source>
</evidence>
<gene>
    <name evidence="16" type="ORF">SAMN05192566_2428</name>
</gene>
<keyword evidence="8 15" id="KW-0732">Signal</keyword>
<evidence type="ECO:0000256" key="15">
    <source>
        <dbReference type="SAM" id="SignalP"/>
    </source>
</evidence>
<dbReference type="SUPFAM" id="SSF50969">
    <property type="entry name" value="YVTN repeat-like/Quinoprotein amine dehydrogenase"/>
    <property type="match status" value="1"/>
</dbReference>
<dbReference type="STRING" id="492660.SAMN05192566_2428"/>
<comment type="subunit">
    <text evidence="4">Tetramer of two light and two heavy chains.</text>
</comment>
<protein>
    <recommendedName>
        <fullName evidence="6">Methylamine dehydrogenase heavy chain</fullName>
        <ecNumber evidence="5">1.4.9.1</ecNumber>
    </recommendedName>
    <alternativeName>
        <fullName evidence="12">Methylamine dehydrogenase (amicyanin)</fullName>
    </alternativeName>
</protein>
<dbReference type="AlphaFoldDB" id="A0A1G9ES52"/>
<dbReference type="PANTHER" id="PTHR47197">
    <property type="entry name" value="PROTEIN NIRF"/>
    <property type="match status" value="1"/>
</dbReference>
<evidence type="ECO:0000256" key="5">
    <source>
        <dbReference type="ARBA" id="ARBA00012548"/>
    </source>
</evidence>
<keyword evidence="10" id="KW-0249">Electron transport</keyword>
<feature type="signal peptide" evidence="15">
    <location>
        <begin position="1"/>
        <end position="37"/>
    </location>
</feature>
<evidence type="ECO:0000256" key="14">
    <source>
        <dbReference type="PIRSR" id="PIRSR609451-50"/>
    </source>
</evidence>
<dbReference type="NCBIfam" id="TIGR02658">
    <property type="entry name" value="TTQ_MADH_Hv"/>
    <property type="match status" value="1"/>
</dbReference>
<dbReference type="Gene3D" id="2.130.10.10">
    <property type="entry name" value="YVTN repeat-like/Quinoprotein amine dehydrogenase"/>
    <property type="match status" value="1"/>
</dbReference>
<proteinExistence type="inferred from homology"/>